<dbReference type="STRING" id="230819.A0A5C3K8F3"/>
<evidence type="ECO:0000313" key="2">
    <source>
        <dbReference type="EMBL" id="TFK16356.1"/>
    </source>
</evidence>
<dbReference type="EMBL" id="ML210919">
    <property type="protein sequence ID" value="TFK16356.1"/>
    <property type="molecule type" value="Genomic_DNA"/>
</dbReference>
<reference evidence="2 3" key="1">
    <citation type="journal article" date="2019" name="Nat. Ecol. Evol.">
        <title>Megaphylogeny resolves global patterns of mushroom evolution.</title>
        <authorList>
            <person name="Varga T."/>
            <person name="Krizsan K."/>
            <person name="Foldi C."/>
            <person name="Dima B."/>
            <person name="Sanchez-Garcia M."/>
            <person name="Sanchez-Ramirez S."/>
            <person name="Szollosi G.J."/>
            <person name="Szarkandi J.G."/>
            <person name="Papp V."/>
            <person name="Albert L."/>
            <person name="Andreopoulos W."/>
            <person name="Angelini C."/>
            <person name="Antonin V."/>
            <person name="Barry K.W."/>
            <person name="Bougher N.L."/>
            <person name="Buchanan P."/>
            <person name="Buyck B."/>
            <person name="Bense V."/>
            <person name="Catcheside P."/>
            <person name="Chovatia M."/>
            <person name="Cooper J."/>
            <person name="Damon W."/>
            <person name="Desjardin D."/>
            <person name="Finy P."/>
            <person name="Geml J."/>
            <person name="Haridas S."/>
            <person name="Hughes K."/>
            <person name="Justo A."/>
            <person name="Karasinski D."/>
            <person name="Kautmanova I."/>
            <person name="Kiss B."/>
            <person name="Kocsube S."/>
            <person name="Kotiranta H."/>
            <person name="LaButti K.M."/>
            <person name="Lechner B.E."/>
            <person name="Liimatainen K."/>
            <person name="Lipzen A."/>
            <person name="Lukacs Z."/>
            <person name="Mihaltcheva S."/>
            <person name="Morgado L.N."/>
            <person name="Niskanen T."/>
            <person name="Noordeloos M.E."/>
            <person name="Ohm R.A."/>
            <person name="Ortiz-Santana B."/>
            <person name="Ovrebo C."/>
            <person name="Racz N."/>
            <person name="Riley R."/>
            <person name="Savchenko A."/>
            <person name="Shiryaev A."/>
            <person name="Soop K."/>
            <person name="Spirin V."/>
            <person name="Szebenyi C."/>
            <person name="Tomsovsky M."/>
            <person name="Tulloss R.E."/>
            <person name="Uehling J."/>
            <person name="Grigoriev I.V."/>
            <person name="Vagvolgyi C."/>
            <person name="Papp T."/>
            <person name="Martin F.M."/>
            <person name="Miettinen O."/>
            <person name="Hibbett D.S."/>
            <person name="Nagy L.G."/>
        </authorList>
    </citation>
    <scope>NUCLEOTIDE SEQUENCE [LARGE SCALE GENOMIC DNA]</scope>
    <source>
        <strain evidence="2 3">CBS 121175</strain>
    </source>
</reference>
<evidence type="ECO:0000313" key="3">
    <source>
        <dbReference type="Proteomes" id="UP000307440"/>
    </source>
</evidence>
<feature type="non-terminal residue" evidence="2">
    <location>
        <position position="74"/>
    </location>
</feature>
<dbReference type="AlphaFoldDB" id="A0A5C3K8F3"/>
<dbReference type="OrthoDB" id="3251181at2759"/>
<accession>A0A5C3K8F3</accession>
<protein>
    <recommendedName>
        <fullName evidence="1">Retrovirus-related Pol polyprotein from transposon TNT 1-94-like beta-barrel domain-containing protein</fullName>
    </recommendedName>
</protein>
<organism evidence="2 3">
    <name type="scientific">Coprinopsis marcescibilis</name>
    <name type="common">Agaric fungus</name>
    <name type="synonym">Psathyrella marcescibilis</name>
    <dbReference type="NCBI Taxonomy" id="230819"/>
    <lineage>
        <taxon>Eukaryota</taxon>
        <taxon>Fungi</taxon>
        <taxon>Dikarya</taxon>
        <taxon>Basidiomycota</taxon>
        <taxon>Agaricomycotina</taxon>
        <taxon>Agaricomycetes</taxon>
        <taxon>Agaricomycetidae</taxon>
        <taxon>Agaricales</taxon>
        <taxon>Agaricineae</taxon>
        <taxon>Psathyrellaceae</taxon>
        <taxon>Coprinopsis</taxon>
    </lineage>
</organism>
<feature type="domain" description="Retrovirus-related Pol polyprotein from transposon TNT 1-94-like beta-barrel" evidence="1">
    <location>
        <begin position="1"/>
        <end position="74"/>
    </location>
</feature>
<evidence type="ECO:0000259" key="1">
    <source>
        <dbReference type="Pfam" id="PF22936"/>
    </source>
</evidence>
<name>A0A5C3K8F3_COPMA</name>
<sequence>MTLFKERLINYKTIKPQPITAANKRVFHAMGQGDMQIEIPNGPTTTTILLKDVLYAPDMAMTVVSVSRIAVAGY</sequence>
<dbReference type="Pfam" id="PF22936">
    <property type="entry name" value="Pol_BBD"/>
    <property type="match status" value="1"/>
</dbReference>
<dbReference type="InterPro" id="IPR054722">
    <property type="entry name" value="PolX-like_BBD"/>
</dbReference>
<dbReference type="Proteomes" id="UP000307440">
    <property type="component" value="Unassembled WGS sequence"/>
</dbReference>
<keyword evidence="3" id="KW-1185">Reference proteome</keyword>
<proteinExistence type="predicted"/>
<gene>
    <name evidence="2" type="ORF">FA15DRAFT_607505</name>
</gene>